<dbReference type="Proteomes" id="UP001374579">
    <property type="component" value="Unassembled WGS sequence"/>
</dbReference>
<evidence type="ECO:0000256" key="2">
    <source>
        <dbReference type="ARBA" id="ARBA00022771"/>
    </source>
</evidence>
<dbReference type="SUPFAM" id="SSF57850">
    <property type="entry name" value="RING/U-box"/>
    <property type="match status" value="1"/>
</dbReference>
<dbReference type="Gene3D" id="3.30.160.60">
    <property type="entry name" value="Classic Zinc Finger"/>
    <property type="match status" value="1"/>
</dbReference>
<name>A0AAN9ARG2_9CAEN</name>
<comment type="caution">
    <text evidence="9">The sequence shown here is derived from an EMBL/GenBank/DDBJ whole genome shotgun (WGS) entry which is preliminary data.</text>
</comment>
<keyword evidence="10" id="KW-1185">Reference proteome</keyword>
<dbReference type="Pfam" id="PF13445">
    <property type="entry name" value="zf-RING_UBOX"/>
    <property type="match status" value="1"/>
</dbReference>
<keyword evidence="5" id="KW-0175">Coiled coil</keyword>
<keyword evidence="1" id="KW-0479">Metal-binding</keyword>
<proteinExistence type="predicted"/>
<dbReference type="PROSITE" id="PS51065">
    <property type="entry name" value="NHR"/>
    <property type="match status" value="1"/>
</dbReference>
<feature type="domain" description="RING-type" evidence="6">
    <location>
        <begin position="15"/>
        <end position="57"/>
    </location>
</feature>
<evidence type="ECO:0000256" key="4">
    <source>
        <dbReference type="PROSITE-ProRule" id="PRU00024"/>
    </source>
</evidence>
<accession>A0AAN9ARG2</accession>
<dbReference type="PANTHER" id="PTHR25462">
    <property type="entry name" value="BONUS, ISOFORM C-RELATED"/>
    <property type="match status" value="1"/>
</dbReference>
<dbReference type="SUPFAM" id="SSF57845">
    <property type="entry name" value="B-box zinc-binding domain"/>
    <property type="match status" value="1"/>
</dbReference>
<dbReference type="InterPro" id="IPR013083">
    <property type="entry name" value="Znf_RING/FYVE/PHD"/>
</dbReference>
<dbReference type="InterPro" id="IPR043136">
    <property type="entry name" value="B30.2/SPRY_sf"/>
</dbReference>
<dbReference type="InterPro" id="IPR047153">
    <property type="entry name" value="TRIM45/56/19-like"/>
</dbReference>
<dbReference type="InterPro" id="IPR027370">
    <property type="entry name" value="Znf-RING_euk"/>
</dbReference>
<sequence length="550" mass="60697">MASASVPVDLEEMECSVCHEFFTDPKLLPCGHCLCRHCLLSWLDSQSQAAALCPLCRCAIVECAQQPPKSFEDIAENFPTDLAMASLVDAHRLLLKDHQCCVCDDVAATSLCLQCGDMLCAQCTQAHKKLTMSKHHSVEALSSLMAETIASNRRGSCTVHAGKETELFCPKHGESICQLCAMSRHRSCPEVTGLDEKMVEARTVLAELVTTLTAGEKNLDCRIRQLDEHIKQTEEQAQVAISEIEAVCARLHKSIKECEDNLTYLVDSSRSYITEVASNKKTYLSQRKGQLTTHKRVVERVQDARSPDTVTNMTPKLKKRVVNLDPGLALMTGANLKFCSRLTFMIDPKAVIIIEDGLSKLGQITDVPVDVTVENQEIEFRFHDNHGGNIVLSRNQQTAKRASGIKEGIVLSSDPMVTNMLYEVRIVDIDDSKRTDYTMFGVLLGSPADVTLPETSEDCHSALVVSSNCVYIQANLELTKKFGALNDVREGSRVGVALDAQRNLHVFMDGKDLGTVPMTTPGSHSGKYYALFDLGFRTPQVRALPCRQMI</sequence>
<dbReference type="GO" id="GO:0006513">
    <property type="term" value="P:protein monoubiquitination"/>
    <property type="evidence" value="ECO:0007669"/>
    <property type="project" value="TreeGrafter"/>
</dbReference>
<dbReference type="Gene3D" id="2.60.120.920">
    <property type="match status" value="1"/>
</dbReference>
<feature type="domain" description="B box-type" evidence="7">
    <location>
        <begin position="152"/>
        <end position="201"/>
    </location>
</feature>
<dbReference type="Gene3D" id="3.30.40.10">
    <property type="entry name" value="Zinc/RING finger domain, C3HC4 (zinc finger)"/>
    <property type="match status" value="1"/>
</dbReference>
<dbReference type="InterPro" id="IPR000315">
    <property type="entry name" value="Znf_B-box"/>
</dbReference>
<dbReference type="GO" id="GO:0061630">
    <property type="term" value="F:ubiquitin protein ligase activity"/>
    <property type="evidence" value="ECO:0007669"/>
    <property type="project" value="TreeGrafter"/>
</dbReference>
<dbReference type="InterPro" id="IPR001841">
    <property type="entry name" value="Znf_RING"/>
</dbReference>
<feature type="domain" description="B box-type" evidence="7">
    <location>
        <begin position="95"/>
        <end position="140"/>
    </location>
</feature>
<dbReference type="SMART" id="SM00184">
    <property type="entry name" value="RING"/>
    <property type="match status" value="1"/>
</dbReference>
<evidence type="ECO:0000259" key="7">
    <source>
        <dbReference type="PROSITE" id="PS50119"/>
    </source>
</evidence>
<evidence type="ECO:0000259" key="6">
    <source>
        <dbReference type="PROSITE" id="PS50089"/>
    </source>
</evidence>
<evidence type="ECO:0000259" key="8">
    <source>
        <dbReference type="PROSITE" id="PS51065"/>
    </source>
</evidence>
<dbReference type="GO" id="GO:0008270">
    <property type="term" value="F:zinc ion binding"/>
    <property type="evidence" value="ECO:0007669"/>
    <property type="project" value="UniProtKB-KW"/>
</dbReference>
<gene>
    <name evidence="9" type="ORF">V1264_009312</name>
</gene>
<keyword evidence="3" id="KW-0862">Zinc</keyword>
<feature type="domain" description="NHR" evidence="8">
    <location>
        <begin position="379"/>
        <end position="546"/>
    </location>
</feature>
<evidence type="ECO:0000256" key="1">
    <source>
        <dbReference type="ARBA" id="ARBA00022723"/>
    </source>
</evidence>
<reference evidence="9 10" key="1">
    <citation type="submission" date="2024-02" db="EMBL/GenBank/DDBJ databases">
        <title>Chromosome-scale genome assembly of the rough periwinkle Littorina saxatilis.</title>
        <authorList>
            <person name="De Jode A."/>
            <person name="Faria R."/>
            <person name="Formenti G."/>
            <person name="Sims Y."/>
            <person name="Smith T.P."/>
            <person name="Tracey A."/>
            <person name="Wood J.M.D."/>
            <person name="Zagrodzka Z.B."/>
            <person name="Johannesson K."/>
            <person name="Butlin R.K."/>
            <person name="Leder E.H."/>
        </authorList>
    </citation>
    <scope>NUCLEOTIDE SEQUENCE [LARGE SCALE GENOMIC DNA]</scope>
    <source>
        <strain evidence="9">Snail1</strain>
        <tissue evidence="9">Muscle</tissue>
    </source>
</reference>
<dbReference type="PROSITE" id="PS50119">
    <property type="entry name" value="ZF_BBOX"/>
    <property type="match status" value="2"/>
</dbReference>
<evidence type="ECO:0000256" key="3">
    <source>
        <dbReference type="ARBA" id="ARBA00022833"/>
    </source>
</evidence>
<dbReference type="PROSITE" id="PS00518">
    <property type="entry name" value="ZF_RING_1"/>
    <property type="match status" value="1"/>
</dbReference>
<dbReference type="Pfam" id="PF07177">
    <property type="entry name" value="Neuralized"/>
    <property type="match status" value="1"/>
</dbReference>
<dbReference type="InterPro" id="IPR006573">
    <property type="entry name" value="NHR_dom"/>
</dbReference>
<dbReference type="AlphaFoldDB" id="A0AAN9ARG2"/>
<evidence type="ECO:0000313" key="9">
    <source>
        <dbReference type="EMBL" id="KAK7091656.1"/>
    </source>
</evidence>
<dbReference type="PROSITE" id="PS50089">
    <property type="entry name" value="ZF_RING_2"/>
    <property type="match status" value="1"/>
</dbReference>
<protein>
    <submittedName>
        <fullName evidence="9">Uncharacterized protein</fullName>
    </submittedName>
</protein>
<evidence type="ECO:0000256" key="5">
    <source>
        <dbReference type="SAM" id="Coils"/>
    </source>
</evidence>
<dbReference type="InterPro" id="IPR017907">
    <property type="entry name" value="Znf_RING_CS"/>
</dbReference>
<organism evidence="9 10">
    <name type="scientific">Littorina saxatilis</name>
    <dbReference type="NCBI Taxonomy" id="31220"/>
    <lineage>
        <taxon>Eukaryota</taxon>
        <taxon>Metazoa</taxon>
        <taxon>Spiralia</taxon>
        <taxon>Lophotrochozoa</taxon>
        <taxon>Mollusca</taxon>
        <taxon>Gastropoda</taxon>
        <taxon>Caenogastropoda</taxon>
        <taxon>Littorinimorpha</taxon>
        <taxon>Littorinoidea</taxon>
        <taxon>Littorinidae</taxon>
        <taxon>Littorina</taxon>
    </lineage>
</organism>
<dbReference type="EMBL" id="JBAMIC010000022">
    <property type="protein sequence ID" value="KAK7091656.1"/>
    <property type="molecule type" value="Genomic_DNA"/>
</dbReference>
<feature type="coiled-coil region" evidence="5">
    <location>
        <begin position="216"/>
        <end position="261"/>
    </location>
</feature>
<keyword evidence="2 4" id="KW-0863">Zinc-finger</keyword>
<evidence type="ECO:0000313" key="10">
    <source>
        <dbReference type="Proteomes" id="UP001374579"/>
    </source>
</evidence>
<dbReference type="PANTHER" id="PTHR25462:SF229">
    <property type="entry name" value="TRANSCRIPTION INTERMEDIARY FACTOR 1-BETA"/>
    <property type="match status" value="1"/>
</dbReference>